<sequence length="211" mass="23340">MSATLHFVHDPMCSWCWAFTQVQRSLEEGLPAEVTVTRLLGGLAPDSDEPMPAEMREYLQSTWRHIEARVPGTRFNFRFWDICTPRRATYPACRAVIAARRQGAANDRLMTRAIQEAYYLQARNPADDETLIALAGELGLDTAAFATALNAPETQARLDEEIARARGMGADSFPSLVLETDQGLTNIPIDYLDARPMLGAITDALALARGE</sequence>
<gene>
    <name evidence="2" type="ORF">B1C78_13265</name>
</gene>
<dbReference type="Proteomes" id="UP000189462">
    <property type="component" value="Unassembled WGS sequence"/>
</dbReference>
<proteinExistence type="predicted"/>
<dbReference type="OrthoDB" id="9813770at2"/>
<protein>
    <submittedName>
        <fullName evidence="2">DsbA family protein</fullName>
    </submittedName>
</protein>
<evidence type="ECO:0000259" key="1">
    <source>
        <dbReference type="Pfam" id="PF01323"/>
    </source>
</evidence>
<dbReference type="STRING" id="108003.B1C78_13265"/>
<dbReference type="CDD" id="cd03025">
    <property type="entry name" value="DsbA_FrnE_like"/>
    <property type="match status" value="1"/>
</dbReference>
<dbReference type="RefSeq" id="WP_077279643.1">
    <property type="nucleotide sequence ID" value="NZ_MVBK01000083.1"/>
</dbReference>
<dbReference type="InterPro" id="IPR001853">
    <property type="entry name" value="DSBA-like_thioredoxin_dom"/>
</dbReference>
<dbReference type="Pfam" id="PF01323">
    <property type="entry name" value="DSBA"/>
    <property type="match status" value="1"/>
</dbReference>
<organism evidence="2 3">
    <name type="scientific">Thioalkalivibrio denitrificans</name>
    <dbReference type="NCBI Taxonomy" id="108003"/>
    <lineage>
        <taxon>Bacteria</taxon>
        <taxon>Pseudomonadati</taxon>
        <taxon>Pseudomonadota</taxon>
        <taxon>Gammaproteobacteria</taxon>
        <taxon>Chromatiales</taxon>
        <taxon>Ectothiorhodospiraceae</taxon>
        <taxon>Thioalkalivibrio</taxon>
    </lineage>
</organism>
<dbReference type="PANTHER" id="PTHR13887:SF54">
    <property type="entry name" value="DSBA FAMILY PROTEIN"/>
    <property type="match status" value="1"/>
</dbReference>
<dbReference type="SUPFAM" id="SSF52833">
    <property type="entry name" value="Thioredoxin-like"/>
    <property type="match status" value="1"/>
</dbReference>
<evidence type="ECO:0000313" key="2">
    <source>
        <dbReference type="EMBL" id="OOG22910.1"/>
    </source>
</evidence>
<dbReference type="EMBL" id="MVBK01000083">
    <property type="protein sequence ID" value="OOG22910.1"/>
    <property type="molecule type" value="Genomic_DNA"/>
</dbReference>
<dbReference type="Gene3D" id="1.10.472.60">
    <property type="entry name" value="putative protein disulfide isomerase domain"/>
    <property type="match status" value="1"/>
</dbReference>
<reference evidence="2 3" key="1">
    <citation type="submission" date="2017-02" db="EMBL/GenBank/DDBJ databases">
        <title>Genomic diversity within the haloalkaliphilic genus Thioalkalivibrio.</title>
        <authorList>
            <person name="Ahn A.-C."/>
            <person name="Meier-Kolthoff J."/>
            <person name="Overmars L."/>
            <person name="Richter M."/>
            <person name="Woyke T."/>
            <person name="Sorokin D.Y."/>
            <person name="Muyzer G."/>
        </authorList>
    </citation>
    <scope>NUCLEOTIDE SEQUENCE [LARGE SCALE GENOMIC DNA]</scope>
    <source>
        <strain evidence="2 3">ALJD</strain>
    </source>
</reference>
<keyword evidence="3" id="KW-1185">Reference proteome</keyword>
<comment type="caution">
    <text evidence="2">The sequence shown here is derived from an EMBL/GenBank/DDBJ whole genome shotgun (WGS) entry which is preliminary data.</text>
</comment>
<dbReference type="PANTHER" id="PTHR13887">
    <property type="entry name" value="GLUTATHIONE S-TRANSFERASE KAPPA"/>
    <property type="match status" value="1"/>
</dbReference>
<dbReference type="Gene3D" id="3.40.30.10">
    <property type="entry name" value="Glutaredoxin"/>
    <property type="match status" value="1"/>
</dbReference>
<accession>A0A1V3NCX0</accession>
<dbReference type="AlphaFoldDB" id="A0A1V3NCX0"/>
<dbReference type="InterPro" id="IPR036249">
    <property type="entry name" value="Thioredoxin-like_sf"/>
</dbReference>
<feature type="domain" description="DSBA-like thioredoxin" evidence="1">
    <location>
        <begin position="4"/>
        <end position="186"/>
    </location>
</feature>
<evidence type="ECO:0000313" key="3">
    <source>
        <dbReference type="Proteomes" id="UP000189462"/>
    </source>
</evidence>
<name>A0A1V3NCX0_9GAMM</name>